<proteinExistence type="predicted"/>
<dbReference type="Proteomes" id="UP000076722">
    <property type="component" value="Unassembled WGS sequence"/>
</dbReference>
<organism evidence="2 3">
    <name type="scientific">Sistotremastrum niveocremeum HHB9708</name>
    <dbReference type="NCBI Taxonomy" id="1314777"/>
    <lineage>
        <taxon>Eukaryota</taxon>
        <taxon>Fungi</taxon>
        <taxon>Dikarya</taxon>
        <taxon>Basidiomycota</taxon>
        <taxon>Agaricomycotina</taxon>
        <taxon>Agaricomycetes</taxon>
        <taxon>Sistotremastrales</taxon>
        <taxon>Sistotremastraceae</taxon>
        <taxon>Sertulicium</taxon>
        <taxon>Sertulicium niveocremeum</taxon>
    </lineage>
</organism>
<keyword evidence="3" id="KW-1185">Reference proteome</keyword>
<protein>
    <submittedName>
        <fullName evidence="2">Uncharacterized protein</fullName>
    </submittedName>
</protein>
<evidence type="ECO:0000313" key="3">
    <source>
        <dbReference type="Proteomes" id="UP000076722"/>
    </source>
</evidence>
<sequence>MGNIQSSICTFYVFLHSIDSCVSQSFARPLDFRSFILGFSTGLAFNIFVFIAVMYKTSSASTIHSYIMSTLWSPGDRAQVQPKKLKRLSLVDKMNAPESSKDSPSSLLETLLSSPFVALMIVANYALVPLACFCLAIERALSPLDMDRLFLVESDFLEELDDENVTVPGDFGVTLQWIDSPYLGSMDVNVSIQMFPCLVGFPGVL</sequence>
<evidence type="ECO:0000313" key="2">
    <source>
        <dbReference type="EMBL" id="KZS97094.1"/>
    </source>
</evidence>
<dbReference type="EMBL" id="KV419397">
    <property type="protein sequence ID" value="KZS97094.1"/>
    <property type="molecule type" value="Genomic_DNA"/>
</dbReference>
<name>A0A164YNP7_9AGAM</name>
<feature type="transmembrane region" description="Helical" evidence="1">
    <location>
        <begin position="35"/>
        <end position="55"/>
    </location>
</feature>
<accession>A0A164YNP7</accession>
<keyword evidence="1" id="KW-0812">Transmembrane</keyword>
<keyword evidence="1" id="KW-0472">Membrane</keyword>
<keyword evidence="1" id="KW-1133">Transmembrane helix</keyword>
<reference evidence="2 3" key="1">
    <citation type="journal article" date="2016" name="Mol. Biol. Evol.">
        <title>Comparative Genomics of Early-Diverging Mushroom-Forming Fungi Provides Insights into the Origins of Lignocellulose Decay Capabilities.</title>
        <authorList>
            <person name="Nagy L.G."/>
            <person name="Riley R."/>
            <person name="Tritt A."/>
            <person name="Adam C."/>
            <person name="Daum C."/>
            <person name="Floudas D."/>
            <person name="Sun H."/>
            <person name="Yadav J.S."/>
            <person name="Pangilinan J."/>
            <person name="Larsson K.H."/>
            <person name="Matsuura K."/>
            <person name="Barry K."/>
            <person name="Labutti K."/>
            <person name="Kuo R."/>
            <person name="Ohm R.A."/>
            <person name="Bhattacharya S.S."/>
            <person name="Shirouzu T."/>
            <person name="Yoshinaga Y."/>
            <person name="Martin F.M."/>
            <person name="Grigoriev I.V."/>
            <person name="Hibbett D.S."/>
        </authorList>
    </citation>
    <scope>NUCLEOTIDE SEQUENCE [LARGE SCALE GENOMIC DNA]</scope>
    <source>
        <strain evidence="2 3">HHB9708</strain>
    </source>
</reference>
<dbReference type="AlphaFoldDB" id="A0A164YNP7"/>
<evidence type="ECO:0000256" key="1">
    <source>
        <dbReference type="SAM" id="Phobius"/>
    </source>
</evidence>
<gene>
    <name evidence="2" type="ORF">SISNIDRAFT_449813</name>
</gene>
<feature type="transmembrane region" description="Helical" evidence="1">
    <location>
        <begin position="116"/>
        <end position="137"/>
    </location>
</feature>